<dbReference type="GO" id="GO:0030447">
    <property type="term" value="P:filamentous growth"/>
    <property type="evidence" value="ECO:0007669"/>
    <property type="project" value="UniProtKB-ARBA"/>
</dbReference>
<proteinExistence type="inferred from homology"/>
<feature type="domain" description="Protein kinase" evidence="24">
    <location>
        <begin position="23"/>
        <end position="319"/>
    </location>
</feature>
<dbReference type="EMBL" id="MQVM01000028">
    <property type="protein sequence ID" value="ONH71769.1"/>
    <property type="molecule type" value="Genomic_DNA"/>
</dbReference>
<evidence type="ECO:0000256" key="16">
    <source>
        <dbReference type="ARBA" id="ARBA00023006"/>
    </source>
</evidence>
<dbReference type="Gene3D" id="1.10.510.10">
    <property type="entry name" value="Transferase(Phosphotransferase) domain 1"/>
    <property type="match status" value="1"/>
</dbReference>
<dbReference type="EC" id="2.7.11.1" evidence="4"/>
<dbReference type="FunFam" id="1.10.510.10:FF:000817">
    <property type="entry name" value="Serine/threonine-protein kinase ATG1"/>
    <property type="match status" value="1"/>
</dbReference>
<dbReference type="PANTHER" id="PTHR24348:SF22">
    <property type="entry name" value="NON-SPECIFIC SERINE_THREONINE PROTEIN KINASE"/>
    <property type="match status" value="1"/>
</dbReference>
<feature type="transmembrane region" description="Helical" evidence="23">
    <location>
        <begin position="1090"/>
        <end position="1109"/>
    </location>
</feature>
<dbReference type="InterPro" id="IPR022708">
    <property type="entry name" value="Atg1-like_tMIT"/>
</dbReference>
<evidence type="ECO:0000256" key="10">
    <source>
        <dbReference type="ARBA" id="ARBA00022692"/>
    </source>
</evidence>
<feature type="transmembrane region" description="Helical" evidence="23">
    <location>
        <begin position="1187"/>
        <end position="1206"/>
    </location>
</feature>
<feature type="transmembrane region" description="Helical" evidence="23">
    <location>
        <begin position="1155"/>
        <end position="1175"/>
    </location>
</feature>
<keyword evidence="16" id="KW-0072">Autophagy</keyword>
<dbReference type="GO" id="GO:0000422">
    <property type="term" value="P:autophagy of mitochondrion"/>
    <property type="evidence" value="ECO:0007669"/>
    <property type="project" value="TreeGrafter"/>
</dbReference>
<organism evidence="25 26">
    <name type="scientific">Pichia kudriavzevii</name>
    <name type="common">Yeast</name>
    <name type="synonym">Issatchenkia orientalis</name>
    <dbReference type="NCBI Taxonomy" id="4909"/>
    <lineage>
        <taxon>Eukaryota</taxon>
        <taxon>Fungi</taxon>
        <taxon>Dikarya</taxon>
        <taxon>Ascomycota</taxon>
        <taxon>Saccharomycotina</taxon>
        <taxon>Pichiomycetes</taxon>
        <taxon>Pichiales</taxon>
        <taxon>Pichiaceae</taxon>
        <taxon>Pichia</taxon>
    </lineage>
</organism>
<evidence type="ECO:0000256" key="19">
    <source>
        <dbReference type="ARBA" id="ARBA00060750"/>
    </source>
</evidence>
<keyword evidence="13 21" id="KW-0067">ATP-binding</keyword>
<keyword evidence="20" id="KW-0862">Zinc</keyword>
<reference evidence="26" key="1">
    <citation type="journal article" date="2017" name="Genome Announc.">
        <title>Genome sequences of Cyberlindnera fabianii 65, Pichia kudriavzevii 129, and Saccharomyces cerevisiae 131 isolated from fermented masau fruits in Zimbabwe.</title>
        <authorList>
            <person name="van Rijswijck I.M.H."/>
            <person name="Derks M.F.L."/>
            <person name="Abee T."/>
            <person name="de Ridder D."/>
            <person name="Smid E.J."/>
        </authorList>
    </citation>
    <scope>NUCLEOTIDE SEQUENCE [LARGE SCALE GENOMIC DNA]</scope>
    <source>
        <strain evidence="26">129</strain>
    </source>
</reference>
<evidence type="ECO:0000256" key="8">
    <source>
        <dbReference type="ARBA" id="ARBA00022490"/>
    </source>
</evidence>
<dbReference type="GO" id="GO:0034045">
    <property type="term" value="C:phagophore assembly site membrane"/>
    <property type="evidence" value="ECO:0007669"/>
    <property type="project" value="TreeGrafter"/>
</dbReference>
<evidence type="ECO:0000256" key="23">
    <source>
        <dbReference type="SAM" id="Phobius"/>
    </source>
</evidence>
<keyword evidence="20" id="KW-0479">Metal-binding</keyword>
<evidence type="ECO:0000256" key="21">
    <source>
        <dbReference type="PROSITE-ProRule" id="PRU10141"/>
    </source>
</evidence>
<dbReference type="InterPro" id="IPR017441">
    <property type="entry name" value="Protein_kinase_ATP_BS"/>
</dbReference>
<dbReference type="Pfam" id="PF21127">
    <property type="entry name" value="ATG1-like_MIT2"/>
    <property type="match status" value="1"/>
</dbReference>
<dbReference type="GO" id="GO:0005829">
    <property type="term" value="C:cytosol"/>
    <property type="evidence" value="ECO:0007669"/>
    <property type="project" value="TreeGrafter"/>
</dbReference>
<dbReference type="FunFam" id="3.30.200.20:FF:000042">
    <property type="entry name" value="Aurora kinase A"/>
    <property type="match status" value="1"/>
</dbReference>
<dbReference type="SMART" id="SM00220">
    <property type="entry name" value="S_TKc"/>
    <property type="match status" value="1"/>
</dbReference>
<dbReference type="GO" id="GO:0010506">
    <property type="term" value="P:regulation of autophagy"/>
    <property type="evidence" value="ECO:0007669"/>
    <property type="project" value="InterPro"/>
</dbReference>
<feature type="binding site" evidence="21">
    <location>
        <position position="52"/>
    </location>
    <ligand>
        <name>ATP</name>
        <dbReference type="ChEBI" id="CHEBI:30616"/>
    </ligand>
</feature>
<feature type="binding site" evidence="20">
    <location>
        <position position="1256"/>
    </location>
    <ligand>
        <name>Zn(2+)</name>
        <dbReference type="ChEBI" id="CHEBI:29105"/>
    </ligand>
</feature>
<dbReference type="PROSITE" id="PS50011">
    <property type="entry name" value="PROTEIN_KINASE_DOM"/>
    <property type="match status" value="1"/>
</dbReference>
<evidence type="ECO:0000256" key="18">
    <source>
        <dbReference type="ARBA" id="ARBA00030237"/>
    </source>
</evidence>
<dbReference type="Pfam" id="PF12063">
    <property type="entry name" value="ATG1-like_MIT1"/>
    <property type="match status" value="1"/>
</dbReference>
<feature type="compositionally biased region" description="Low complexity" evidence="22">
    <location>
        <begin position="501"/>
        <end position="514"/>
    </location>
</feature>
<dbReference type="Proteomes" id="UP000189274">
    <property type="component" value="Unassembled WGS sequence"/>
</dbReference>
<dbReference type="GO" id="GO:0042594">
    <property type="term" value="P:response to starvation"/>
    <property type="evidence" value="ECO:0007669"/>
    <property type="project" value="TreeGrafter"/>
</dbReference>
<keyword evidence="14" id="KW-0653">Protein transport</keyword>
<dbReference type="GO" id="GO:0012505">
    <property type="term" value="C:endomembrane system"/>
    <property type="evidence" value="ECO:0007669"/>
    <property type="project" value="UniProtKB-SubCell"/>
</dbReference>
<comment type="subcellular location">
    <subcellularLocation>
        <location evidence="3">Cytoplasm</location>
    </subcellularLocation>
    <subcellularLocation>
        <location evidence="2">Endomembrane system</location>
    </subcellularLocation>
    <subcellularLocation>
        <location evidence="1">Membrane</location>
        <topology evidence="1">Multi-pass membrane protein</topology>
    </subcellularLocation>
</comment>
<keyword evidence="7" id="KW-0813">Transport</keyword>
<evidence type="ECO:0000256" key="12">
    <source>
        <dbReference type="ARBA" id="ARBA00022777"/>
    </source>
</evidence>
<feature type="transmembrane region" description="Helical" evidence="23">
    <location>
        <begin position="1048"/>
        <end position="1078"/>
    </location>
</feature>
<feature type="region of interest" description="Disordered" evidence="22">
    <location>
        <begin position="487"/>
        <end position="514"/>
    </location>
</feature>
<keyword evidence="12 25" id="KW-0418">Kinase</keyword>
<dbReference type="InterPro" id="IPR045269">
    <property type="entry name" value="Atg1-like"/>
</dbReference>
<evidence type="ECO:0000256" key="11">
    <source>
        <dbReference type="ARBA" id="ARBA00022741"/>
    </source>
</evidence>
<evidence type="ECO:0000256" key="1">
    <source>
        <dbReference type="ARBA" id="ARBA00004141"/>
    </source>
</evidence>
<evidence type="ECO:0000256" key="20">
    <source>
        <dbReference type="PIRSR" id="PIRSR604254-1"/>
    </source>
</evidence>
<evidence type="ECO:0000313" key="26">
    <source>
        <dbReference type="Proteomes" id="UP000189274"/>
    </source>
</evidence>
<dbReference type="Pfam" id="PF03006">
    <property type="entry name" value="HlyIII"/>
    <property type="match status" value="1"/>
</dbReference>
<evidence type="ECO:0000256" key="6">
    <source>
        <dbReference type="ARBA" id="ARBA00019599"/>
    </source>
</evidence>
<dbReference type="GO" id="GO:0000045">
    <property type="term" value="P:autophagosome assembly"/>
    <property type="evidence" value="ECO:0007669"/>
    <property type="project" value="TreeGrafter"/>
</dbReference>
<dbReference type="GO" id="GO:0004674">
    <property type="term" value="F:protein serine/threonine kinase activity"/>
    <property type="evidence" value="ECO:0007669"/>
    <property type="project" value="UniProtKB-EC"/>
</dbReference>
<evidence type="ECO:0000256" key="15">
    <source>
        <dbReference type="ARBA" id="ARBA00022989"/>
    </source>
</evidence>
<dbReference type="GO" id="GO:0015031">
    <property type="term" value="P:protein transport"/>
    <property type="evidence" value="ECO:0007669"/>
    <property type="project" value="UniProtKB-KW"/>
</dbReference>
<dbReference type="GO" id="GO:0034727">
    <property type="term" value="P:piecemeal microautophagy of the nucleus"/>
    <property type="evidence" value="ECO:0007669"/>
    <property type="project" value="TreeGrafter"/>
</dbReference>
<keyword evidence="9" id="KW-0808">Transferase</keyword>
<dbReference type="InterPro" id="IPR048941">
    <property type="entry name" value="ATG1-like_MIT2"/>
</dbReference>
<comment type="caution">
    <text evidence="25">The sequence shown here is derived from an EMBL/GenBank/DDBJ whole genome shotgun (WGS) entry which is preliminary data.</text>
</comment>
<evidence type="ECO:0000256" key="14">
    <source>
        <dbReference type="ARBA" id="ARBA00022927"/>
    </source>
</evidence>
<feature type="transmembrane region" description="Helical" evidence="23">
    <location>
        <begin position="1129"/>
        <end position="1148"/>
    </location>
</feature>
<evidence type="ECO:0000313" key="25">
    <source>
        <dbReference type="EMBL" id="ONH71769.1"/>
    </source>
</evidence>
<keyword evidence="17 23" id="KW-0472">Membrane</keyword>
<dbReference type="PANTHER" id="PTHR24348">
    <property type="entry name" value="SERINE/THREONINE-PROTEIN KINASE UNC-51-RELATED"/>
    <property type="match status" value="1"/>
</dbReference>
<dbReference type="VEuPathDB" id="FungiDB:C5L36_0A01620"/>
<evidence type="ECO:0000256" key="5">
    <source>
        <dbReference type="ARBA" id="ARBA00018572"/>
    </source>
</evidence>
<evidence type="ECO:0000256" key="3">
    <source>
        <dbReference type="ARBA" id="ARBA00004496"/>
    </source>
</evidence>
<feature type="binding site" evidence="20">
    <location>
        <position position="1110"/>
    </location>
    <ligand>
        <name>Zn(2+)</name>
        <dbReference type="ChEBI" id="CHEBI:29105"/>
    </ligand>
</feature>
<keyword evidence="8" id="KW-0963">Cytoplasm</keyword>
<keyword evidence="11 21" id="KW-0547">Nucleotide-binding</keyword>
<evidence type="ECO:0000256" key="2">
    <source>
        <dbReference type="ARBA" id="ARBA00004308"/>
    </source>
</evidence>
<evidence type="ECO:0000256" key="7">
    <source>
        <dbReference type="ARBA" id="ARBA00022448"/>
    </source>
</evidence>
<keyword evidence="15 23" id="KW-1133">Transmembrane helix</keyword>
<evidence type="ECO:0000256" key="13">
    <source>
        <dbReference type="ARBA" id="ARBA00022840"/>
    </source>
</evidence>
<dbReference type="GO" id="GO:0005524">
    <property type="term" value="F:ATP binding"/>
    <property type="evidence" value="ECO:0007669"/>
    <property type="project" value="UniProtKB-UniRule"/>
</dbReference>
<comment type="similarity">
    <text evidence="19">Belongs to the protein kinase superfamily. Ser/Thr protein kinase family. APG1/unc-51/ULK1 subfamily.</text>
</comment>
<dbReference type="GO" id="GO:0005776">
    <property type="term" value="C:autophagosome"/>
    <property type="evidence" value="ECO:0007669"/>
    <property type="project" value="TreeGrafter"/>
</dbReference>
<dbReference type="PROSITE" id="PS00107">
    <property type="entry name" value="PROTEIN_KINASE_ATP"/>
    <property type="match status" value="1"/>
</dbReference>
<dbReference type="PROSITE" id="PS00108">
    <property type="entry name" value="PROTEIN_KINASE_ST"/>
    <property type="match status" value="1"/>
</dbReference>
<name>A0A1V2LHH1_PICKU</name>
<dbReference type="GO" id="GO:0061709">
    <property type="term" value="P:reticulophagy"/>
    <property type="evidence" value="ECO:0007669"/>
    <property type="project" value="TreeGrafter"/>
</dbReference>
<feature type="compositionally biased region" description="Acidic residues" evidence="22">
    <location>
        <begin position="428"/>
        <end position="439"/>
    </location>
</feature>
<evidence type="ECO:0000256" key="17">
    <source>
        <dbReference type="ARBA" id="ARBA00023136"/>
    </source>
</evidence>
<dbReference type="InterPro" id="IPR008271">
    <property type="entry name" value="Ser/Thr_kinase_AS"/>
</dbReference>
<dbReference type="GO" id="GO:0046872">
    <property type="term" value="F:metal ion binding"/>
    <property type="evidence" value="ECO:0007669"/>
    <property type="project" value="UniProtKB-KW"/>
</dbReference>
<accession>A0A1V2LHH1</accession>
<dbReference type="InterPro" id="IPR011009">
    <property type="entry name" value="Kinase-like_dom_sf"/>
</dbReference>
<evidence type="ECO:0000256" key="9">
    <source>
        <dbReference type="ARBA" id="ARBA00022679"/>
    </source>
</evidence>
<keyword evidence="10 23" id="KW-0812">Transmembrane</keyword>
<feature type="binding site" evidence="20">
    <location>
        <position position="1260"/>
    </location>
    <ligand>
        <name>Zn(2+)</name>
        <dbReference type="ChEBI" id="CHEBI:29105"/>
    </ligand>
</feature>
<evidence type="ECO:0000259" key="24">
    <source>
        <dbReference type="PROSITE" id="PS50011"/>
    </source>
</evidence>
<dbReference type="SUPFAM" id="SSF56112">
    <property type="entry name" value="Protein kinase-like (PK-like)"/>
    <property type="match status" value="1"/>
</dbReference>
<evidence type="ECO:0000256" key="4">
    <source>
        <dbReference type="ARBA" id="ARBA00012513"/>
    </source>
</evidence>
<evidence type="ECO:0000256" key="22">
    <source>
        <dbReference type="SAM" id="MobiDB-lite"/>
    </source>
</evidence>
<dbReference type="InterPro" id="IPR004254">
    <property type="entry name" value="AdipoR/HlyIII-related"/>
</dbReference>
<dbReference type="Pfam" id="PF00069">
    <property type="entry name" value="Pkinase"/>
    <property type="match status" value="1"/>
</dbReference>
<feature type="region of interest" description="Disordered" evidence="22">
    <location>
        <begin position="428"/>
        <end position="448"/>
    </location>
</feature>
<dbReference type="InterPro" id="IPR000719">
    <property type="entry name" value="Prot_kinase_dom"/>
</dbReference>
<sequence length="1295" mass="146097">MSSSNNPVLAASTSEAGKVISHFKFGMEIGRGSFANVYKGTDLQSRKTVAIKSVFRSRLKNQKLISNLEIEIKILRNLKNPHIVSLLDCVKTDNHIHLIMDYCSLGDLSYFIRKKDQLADCHPIIKAVLEKYPSPPNLNGLNQVLVINFIKQLASALQFLRSQNLIHRDIKPQNLLLCTPAHSKEQFIEGGYSGFWELPILKVADFGFARYLPSTSMAETLCGSPLYMAPEILRYEKYNAKADLWSVGAVIYEMAVGKPPFRASNHIELLKRIEKANDQIKFPKELEFQQDLIHLISNLLKANPIDRMGFDEFFNDPIIVSTKNLVESMNESLSYTFENEEMYVSEFLNAQNIKQLGEISADKKTKNNTTKMLKHINEKTKNSTDKVVTAISNVKELGKTKTLYAQSNTDSTTVNSTPLNKLVIAEEDENQSESVEQGEGDGIGNNNTTYCDDQNQIQTSETSNAISINSGVNMKSNIRSNMSFFKSPASNDVTKETVRTSSDISNANANSNSNSNLKSVEALLQNSKATLESAALQTPDLHSLNAHMQKTSGCTSSNATKILKKDLIVEKDYVVVEKRNVEINTFADEVKKASFTIEGRKLNSGSRRYSLSVSPSTALKDVIDYTSGKLFGLNNANTNLSNVKTAKPITGFPKRMGGEHIKHENDTKRLINITNKQVTGTSNTKITDEDEKMISKIERLAMMAHSISIFGLVKFNQVIPLPPSTIDDTNNIIDPYNYKNETYKTDNEKDDLDSESCRQYNLVYKRLCQEGLVLYLKVLSMLSEAIKISSEWWSRNKLKSNITPKIGELIQWIRNKFNESLEKAEYLKLRINRFEEENANSSSKEEEFVCEKIIFDRSIEISKNTAIRELKSSNRKDGDISELKACEVAYSLAVWMLESLIYKSNEDEGLTGNDAKIVENFINSIGTRLLILRGKIDQSTFYCMMMNNKKTSGIDVTETTVKNIANSTKKSMRDGDIRLAESSTDELQAVKPHRLLVSYHDLPHWQKDNDYILHGYVRETNSYWLSIDCLFFLHNESINIYSHLVPGFIFPLFLVVFVPWLSIHENFISCIPTWLIYLPKFTNTDETDNLVFLLFFIGFMFCLTCSATFHTLKSHSHRVSIIGNCLDYAGILVLIGTSLISVIHYALIDHQHMKNMFVTIIVIIGFISLCFTWHPKFKTPAWRPIRTSMFIMFSFSGLLPICYALAIMDFTTIVNRAGLKYVALEGLSYLSGAALYACRFPERLAPGIFDLFGHGHQLFHLLVVSGAYWHLRALGHAYIVAKSSTLSGEIVSKAL</sequence>
<gene>
    <name evidence="25" type="ORF">BOH78_4248</name>
</gene>
<protein>
    <recommendedName>
        <fullName evidence="5">Serine/threonine-protein kinase ATG1</fullName>
        <ecNumber evidence="4">2.7.11.1</ecNumber>
    </recommendedName>
    <alternativeName>
        <fullName evidence="18">Autophagy-related protein 1</fullName>
    </alternativeName>
    <alternativeName>
        <fullName evidence="6">Serine/threonine-protein kinase atg1</fullName>
    </alternativeName>
</protein>
<dbReference type="VEuPathDB" id="FungiDB:C5L36_0A01630"/>